<comment type="caution">
    <text evidence="9">The sequence shown here is derived from an EMBL/GenBank/DDBJ whole genome shotgun (WGS) entry which is preliminary data.</text>
</comment>
<keyword evidence="5" id="KW-0411">Iron-sulfur</keyword>
<keyword evidence="3" id="KW-0560">Oxidoreductase</keyword>
<evidence type="ECO:0000256" key="7">
    <source>
        <dbReference type="SAM" id="MobiDB-lite"/>
    </source>
</evidence>
<dbReference type="SUPFAM" id="SSF50022">
    <property type="entry name" value="ISP domain"/>
    <property type="match status" value="1"/>
</dbReference>
<dbReference type="PANTHER" id="PTHR40562:SF1">
    <property type="entry name" value="NITRITE REDUCTASE (NADH) SMALL SUBUNIT"/>
    <property type="match status" value="1"/>
</dbReference>
<evidence type="ECO:0000256" key="1">
    <source>
        <dbReference type="ARBA" id="ARBA00022714"/>
    </source>
</evidence>
<evidence type="ECO:0000256" key="3">
    <source>
        <dbReference type="ARBA" id="ARBA00023002"/>
    </source>
</evidence>
<dbReference type="InterPro" id="IPR012748">
    <property type="entry name" value="Rieske-like_NirD"/>
</dbReference>
<keyword evidence="6" id="KW-0534">Nitrate assimilation</keyword>
<dbReference type="GO" id="GO:0008942">
    <property type="term" value="F:nitrite reductase [NAD(P)H] activity"/>
    <property type="evidence" value="ECO:0007669"/>
    <property type="project" value="InterPro"/>
</dbReference>
<protein>
    <recommendedName>
        <fullName evidence="8">Rieske domain-containing protein</fullName>
    </recommendedName>
</protein>
<evidence type="ECO:0000256" key="5">
    <source>
        <dbReference type="ARBA" id="ARBA00023014"/>
    </source>
</evidence>
<dbReference type="Pfam" id="PF13806">
    <property type="entry name" value="Rieske_2"/>
    <property type="match status" value="1"/>
</dbReference>
<dbReference type="GO" id="GO:0042128">
    <property type="term" value="P:nitrate assimilation"/>
    <property type="evidence" value="ECO:0007669"/>
    <property type="project" value="UniProtKB-KW"/>
</dbReference>
<name>A0A511JBQ1_9CELL</name>
<dbReference type="AlphaFoldDB" id="A0A511JBQ1"/>
<dbReference type="InterPro" id="IPR017881">
    <property type="entry name" value="NirD"/>
</dbReference>
<evidence type="ECO:0000313" key="10">
    <source>
        <dbReference type="Proteomes" id="UP000321720"/>
    </source>
</evidence>
<dbReference type="GO" id="GO:0004497">
    <property type="term" value="F:monooxygenase activity"/>
    <property type="evidence" value="ECO:0007669"/>
    <property type="project" value="UniProtKB-ARBA"/>
</dbReference>
<dbReference type="GO" id="GO:0046872">
    <property type="term" value="F:metal ion binding"/>
    <property type="evidence" value="ECO:0007669"/>
    <property type="project" value="UniProtKB-KW"/>
</dbReference>
<evidence type="ECO:0000256" key="6">
    <source>
        <dbReference type="ARBA" id="ARBA00023063"/>
    </source>
</evidence>
<feature type="domain" description="Rieske" evidence="8">
    <location>
        <begin position="21"/>
        <end position="133"/>
    </location>
</feature>
<gene>
    <name evidence="9" type="ORF">CCO02nite_18870</name>
</gene>
<dbReference type="Gene3D" id="2.102.10.10">
    <property type="entry name" value="Rieske [2Fe-2S] iron-sulphur domain"/>
    <property type="match status" value="1"/>
</dbReference>
<dbReference type="InterPro" id="IPR036922">
    <property type="entry name" value="Rieske_2Fe-2S_sf"/>
</dbReference>
<dbReference type="NCBIfam" id="TIGR02378">
    <property type="entry name" value="nirD_assim_sml"/>
    <property type="match status" value="1"/>
</dbReference>
<organism evidence="9 10">
    <name type="scientific">Cellulomonas composti</name>
    <dbReference type="NCBI Taxonomy" id="266130"/>
    <lineage>
        <taxon>Bacteria</taxon>
        <taxon>Bacillati</taxon>
        <taxon>Actinomycetota</taxon>
        <taxon>Actinomycetes</taxon>
        <taxon>Micrococcales</taxon>
        <taxon>Cellulomonadaceae</taxon>
        <taxon>Cellulomonas</taxon>
    </lineage>
</organism>
<dbReference type="OrthoDB" id="3213360at2"/>
<keyword evidence="4" id="KW-0408">Iron</keyword>
<feature type="region of interest" description="Disordered" evidence="7">
    <location>
        <begin position="142"/>
        <end position="163"/>
    </location>
</feature>
<dbReference type="PANTHER" id="PTHR40562">
    <property type="match status" value="1"/>
</dbReference>
<dbReference type="GO" id="GO:0051537">
    <property type="term" value="F:2 iron, 2 sulfur cluster binding"/>
    <property type="evidence" value="ECO:0007669"/>
    <property type="project" value="UniProtKB-KW"/>
</dbReference>
<keyword evidence="10" id="KW-1185">Reference proteome</keyword>
<evidence type="ECO:0000313" key="9">
    <source>
        <dbReference type="EMBL" id="GEL95229.1"/>
    </source>
</evidence>
<proteinExistence type="predicted"/>
<reference evidence="9 10" key="1">
    <citation type="submission" date="2019-07" db="EMBL/GenBank/DDBJ databases">
        <title>Whole genome shotgun sequence of Cellulomonas composti NBRC 100758.</title>
        <authorList>
            <person name="Hosoyama A."/>
            <person name="Uohara A."/>
            <person name="Ohji S."/>
            <person name="Ichikawa N."/>
        </authorList>
    </citation>
    <scope>NUCLEOTIDE SEQUENCE [LARGE SCALE GENOMIC DNA]</scope>
    <source>
        <strain evidence="9 10">NBRC 100758</strain>
    </source>
</reference>
<dbReference type="RefSeq" id="WP_146842867.1">
    <property type="nucleotide sequence ID" value="NZ_BJWG01000007.1"/>
</dbReference>
<keyword evidence="1" id="KW-0001">2Fe-2S</keyword>
<evidence type="ECO:0000256" key="4">
    <source>
        <dbReference type="ARBA" id="ARBA00023004"/>
    </source>
</evidence>
<sequence>MSVLAEQGVTGVDDVTEERWVGVCRLVHLAYERGAAALVEGEQVALFRLVDDTVLAVQQRDPFSGAHVMARGIVGSRTVEGESVPTVASPMHKQVFDLRTGRCLDAVGKQPLGGLAPDLLVWPVRVVDGDVRVAVAPVAGTSTTGTSAAGVSTTEASTTGSTS</sequence>
<dbReference type="PROSITE" id="PS51300">
    <property type="entry name" value="NIRD"/>
    <property type="match status" value="1"/>
</dbReference>
<dbReference type="EMBL" id="BJWG01000007">
    <property type="protein sequence ID" value="GEL95229.1"/>
    <property type="molecule type" value="Genomic_DNA"/>
</dbReference>
<evidence type="ECO:0000256" key="2">
    <source>
        <dbReference type="ARBA" id="ARBA00022723"/>
    </source>
</evidence>
<dbReference type="Proteomes" id="UP000321720">
    <property type="component" value="Unassembled WGS sequence"/>
</dbReference>
<evidence type="ECO:0000259" key="8">
    <source>
        <dbReference type="PROSITE" id="PS51296"/>
    </source>
</evidence>
<dbReference type="InterPro" id="IPR017941">
    <property type="entry name" value="Rieske_2Fe-2S"/>
</dbReference>
<accession>A0A511JBQ1</accession>
<dbReference type="GO" id="GO:0016705">
    <property type="term" value="F:oxidoreductase activity, acting on paired donors, with incorporation or reduction of molecular oxygen"/>
    <property type="evidence" value="ECO:0007669"/>
    <property type="project" value="UniProtKB-ARBA"/>
</dbReference>
<keyword evidence="2" id="KW-0479">Metal-binding</keyword>
<dbReference type="PROSITE" id="PS51296">
    <property type="entry name" value="RIESKE"/>
    <property type="match status" value="1"/>
</dbReference>